<name>A0A2W7DSV9_9HYPH</name>
<gene>
    <name evidence="1" type="ORF">B5V02_32845</name>
</gene>
<dbReference type="Proteomes" id="UP000248616">
    <property type="component" value="Unassembled WGS sequence"/>
</dbReference>
<comment type="caution">
    <text evidence="1">The sequence shown here is derived from an EMBL/GenBank/DDBJ whole genome shotgun (WGS) entry which is preliminary data.</text>
</comment>
<dbReference type="AlphaFoldDB" id="A0A2W7DSV9"/>
<accession>A0A2W7DSV9</accession>
<evidence type="ECO:0000313" key="2">
    <source>
        <dbReference type="Proteomes" id="UP000248616"/>
    </source>
</evidence>
<keyword evidence="2" id="KW-1185">Reference proteome</keyword>
<proteinExistence type="predicted"/>
<organism evidence="1 2">
    <name type="scientific">Mesorhizobium kowhaii</name>
    <dbReference type="NCBI Taxonomy" id="1300272"/>
    <lineage>
        <taxon>Bacteria</taxon>
        <taxon>Pseudomonadati</taxon>
        <taxon>Pseudomonadota</taxon>
        <taxon>Alphaproteobacteria</taxon>
        <taxon>Hyphomicrobiales</taxon>
        <taxon>Phyllobacteriaceae</taxon>
        <taxon>Mesorhizobium</taxon>
    </lineage>
</organism>
<protein>
    <submittedName>
        <fullName evidence="1">Uncharacterized protein</fullName>
    </submittedName>
</protein>
<evidence type="ECO:0000313" key="1">
    <source>
        <dbReference type="EMBL" id="PZV34336.1"/>
    </source>
</evidence>
<sequence length="124" mass="13867">MHLLSSDWRARLFRQVDSLLDAEEWDEDDKPVVSGSSLTFIRMLIFLKARRPGLGATNDGNLVASWTTGSNRLTIVCKPDDSVRWVVSTQTDVGCETAAGQTTILRLPVVLQPYNPQQWFSDEG</sequence>
<dbReference type="EMBL" id="MZXV01000075">
    <property type="protein sequence ID" value="PZV34336.1"/>
    <property type="molecule type" value="Genomic_DNA"/>
</dbReference>
<reference evidence="2" key="1">
    <citation type="submission" date="2017-03" db="EMBL/GenBank/DDBJ databases">
        <authorList>
            <person name="Safronova V.I."/>
            <person name="Sazanova A.L."/>
            <person name="Chirak E.R."/>
        </authorList>
    </citation>
    <scope>NUCLEOTIDE SEQUENCE [LARGE SCALE GENOMIC DNA]</scope>
    <source>
        <strain evidence="2">Ach-343</strain>
    </source>
</reference>